<accession>A0A8S5NPD6</accession>
<dbReference type="SMART" id="SM00470">
    <property type="entry name" value="ParB"/>
    <property type="match status" value="1"/>
</dbReference>
<organism evidence="3">
    <name type="scientific">Siphoviridae sp. ctXU818</name>
    <dbReference type="NCBI Taxonomy" id="2826369"/>
    <lineage>
        <taxon>Viruses</taxon>
        <taxon>Duplodnaviria</taxon>
        <taxon>Heunggongvirae</taxon>
        <taxon>Uroviricota</taxon>
        <taxon>Caudoviricetes</taxon>
    </lineage>
</organism>
<dbReference type="CDD" id="cd16403">
    <property type="entry name" value="ParB_N_like_MT"/>
    <property type="match status" value="1"/>
</dbReference>
<name>A0A8S5NPD6_9CAUD</name>
<sequence length="448" mass="49464">MAKKKTPGGTAGKGGVNPAPTRDDQTVRIAAEQLTMVPIDDLIPYANNAKKHGVKQINQIRASLREFGFVTPVLIDFDNNIIAGHGRVEAARAEGMSEVPCVLVTNLTEAQRKAYILADNRLSETAAWDTELLKIELEGLEALNFDTGIAGFDAESLKAIEVNAYTRAAPGKAAEPEGKHFWGDEEGESSEEYEAFTDKFKRKLTTDDCYTPENIYAAIRDWAVEHYGLGDAQILRPFFPGGDYEHADYPDGCVVIDNPPFSILSQICRFYMKHGIRFFLFAPALTLFSIAAGECNYLPMSCQITYENGADVRTSFVTNLGDWKIETVPDLWHRVDDLNTQNTREDAVELPGYTYPECVMTPIRIAPTARYMALHVPPEDASFARALDAQAEQKKTVYGACFLLSEKAAAEKAAAEKAAAEKRAQFVWELSDREKALVKSLGKRGGAE</sequence>
<evidence type="ECO:0000256" key="1">
    <source>
        <dbReference type="SAM" id="MobiDB-lite"/>
    </source>
</evidence>
<feature type="region of interest" description="Disordered" evidence="1">
    <location>
        <begin position="1"/>
        <end position="23"/>
    </location>
</feature>
<dbReference type="Gene3D" id="3.90.1530.10">
    <property type="entry name" value="Conserved hypothetical protein from pyrococcus furiosus pfu- 392566-001, ParB domain"/>
    <property type="match status" value="1"/>
</dbReference>
<protein>
    <submittedName>
        <fullName evidence="3">ParB protein</fullName>
    </submittedName>
</protein>
<dbReference type="InterPro" id="IPR036086">
    <property type="entry name" value="ParB/Sulfiredoxin_sf"/>
</dbReference>
<dbReference type="EMBL" id="BK015210">
    <property type="protein sequence ID" value="DAD96138.1"/>
    <property type="molecule type" value="Genomic_DNA"/>
</dbReference>
<dbReference type="InterPro" id="IPR003115">
    <property type="entry name" value="ParB_N"/>
</dbReference>
<evidence type="ECO:0000259" key="2">
    <source>
        <dbReference type="SMART" id="SM00470"/>
    </source>
</evidence>
<proteinExistence type="predicted"/>
<reference evidence="3" key="1">
    <citation type="journal article" date="2021" name="Proc. Natl. Acad. Sci. U.S.A.">
        <title>A Catalog of Tens of Thousands of Viruses from Human Metagenomes Reveals Hidden Associations with Chronic Diseases.</title>
        <authorList>
            <person name="Tisza M.J."/>
            <person name="Buck C.B."/>
        </authorList>
    </citation>
    <scope>NUCLEOTIDE SEQUENCE</scope>
    <source>
        <strain evidence="3">CtXU818</strain>
    </source>
</reference>
<feature type="domain" description="ParB-like N-terminal" evidence="2">
    <location>
        <begin position="35"/>
        <end position="121"/>
    </location>
</feature>
<dbReference type="Pfam" id="PF02195">
    <property type="entry name" value="ParB_N"/>
    <property type="match status" value="1"/>
</dbReference>
<evidence type="ECO:0000313" key="3">
    <source>
        <dbReference type="EMBL" id="DAD96138.1"/>
    </source>
</evidence>
<dbReference type="SUPFAM" id="SSF110849">
    <property type="entry name" value="ParB/Sulfiredoxin"/>
    <property type="match status" value="1"/>
</dbReference>